<gene>
    <name evidence="4" type="primary">Aste57867_25140</name>
    <name evidence="3" type="ORF">As57867_025062</name>
    <name evidence="4" type="ORF">ASTE57867_25140</name>
</gene>
<evidence type="ECO:0000313" key="5">
    <source>
        <dbReference type="Proteomes" id="UP000332933"/>
    </source>
</evidence>
<dbReference type="Proteomes" id="UP000332933">
    <property type="component" value="Unassembled WGS sequence"/>
</dbReference>
<feature type="region of interest" description="Disordered" evidence="1">
    <location>
        <begin position="332"/>
        <end position="369"/>
    </location>
</feature>
<evidence type="ECO:0000313" key="4">
    <source>
        <dbReference type="EMBL" id="VFU01770.1"/>
    </source>
</evidence>
<name>A0A485LSE6_9STRA</name>
<dbReference type="EMBL" id="VJMH01007487">
    <property type="protein sequence ID" value="KAF0682763.1"/>
    <property type="molecule type" value="Genomic_DNA"/>
</dbReference>
<dbReference type="Pfam" id="PF01661">
    <property type="entry name" value="Macro"/>
    <property type="match status" value="1"/>
</dbReference>
<organism evidence="4 5">
    <name type="scientific">Aphanomyces stellatus</name>
    <dbReference type="NCBI Taxonomy" id="120398"/>
    <lineage>
        <taxon>Eukaryota</taxon>
        <taxon>Sar</taxon>
        <taxon>Stramenopiles</taxon>
        <taxon>Oomycota</taxon>
        <taxon>Saprolegniomycetes</taxon>
        <taxon>Saprolegniales</taxon>
        <taxon>Verrucalvaceae</taxon>
        <taxon>Aphanomyces</taxon>
    </lineage>
</organism>
<reference evidence="4 5" key="1">
    <citation type="submission" date="2019-03" db="EMBL/GenBank/DDBJ databases">
        <authorList>
            <person name="Gaulin E."/>
            <person name="Dumas B."/>
        </authorList>
    </citation>
    <scope>NUCLEOTIDE SEQUENCE [LARGE SCALE GENOMIC DNA]</scope>
    <source>
        <strain evidence="4">CBS 568.67</strain>
    </source>
</reference>
<protein>
    <submittedName>
        <fullName evidence="4">Aste57867_25140 protein</fullName>
    </submittedName>
</protein>
<feature type="domain" description="Macro" evidence="2">
    <location>
        <begin position="105"/>
        <end position="324"/>
    </location>
</feature>
<evidence type="ECO:0000256" key="1">
    <source>
        <dbReference type="SAM" id="MobiDB-lite"/>
    </source>
</evidence>
<dbReference type="OrthoDB" id="10662438at2759"/>
<dbReference type="EMBL" id="CAADRA010007513">
    <property type="protein sequence ID" value="VFU01770.1"/>
    <property type="molecule type" value="Genomic_DNA"/>
</dbReference>
<dbReference type="AlphaFoldDB" id="A0A485LSE6"/>
<dbReference type="Gene3D" id="3.40.220.10">
    <property type="entry name" value="Leucine Aminopeptidase, subunit E, domain 1"/>
    <property type="match status" value="1"/>
</dbReference>
<dbReference type="PROSITE" id="PS51154">
    <property type="entry name" value="MACRO"/>
    <property type="match status" value="1"/>
</dbReference>
<dbReference type="SMART" id="SM00506">
    <property type="entry name" value="A1pp"/>
    <property type="match status" value="1"/>
</dbReference>
<dbReference type="SUPFAM" id="SSF52949">
    <property type="entry name" value="Macro domain-like"/>
    <property type="match status" value="1"/>
</dbReference>
<proteinExistence type="predicted"/>
<evidence type="ECO:0000259" key="2">
    <source>
        <dbReference type="PROSITE" id="PS51154"/>
    </source>
</evidence>
<dbReference type="InterPro" id="IPR002589">
    <property type="entry name" value="Macro_dom"/>
</dbReference>
<keyword evidence="5" id="KW-1185">Reference proteome</keyword>
<feature type="compositionally biased region" description="Acidic residues" evidence="1">
    <location>
        <begin position="334"/>
        <end position="361"/>
    </location>
</feature>
<accession>A0A485LSE6</accession>
<dbReference type="InterPro" id="IPR043472">
    <property type="entry name" value="Macro_dom-like"/>
</dbReference>
<sequence length="369" mass="39405">MSSSSPQATIPFCPNADVPPAAPPSLVDCLVVVGCRLLHHLGGADLDRICVVMASHEPTRALLEDTVLWAHLFAEAFPEPPPSILNAAAAASPTIPLRPPHHPYLHMSYHCEWFHAHVHVVRGAIELDAPPNESAMDALIFPTTPSLLRPQPTSVAHAVHALGGPPLQTELVQVHVARGGANVRAFRAGSAVVTSGGAATDRFHHFVHCVGPQSNQSADDKMQVLAATYLDAFSKLISLRLRRVVVVPVGTGIAACPVARTADMTMHLLWQIVWAFCHCPQREDQAAPAVDGETPPRFPLADVVFLCRDDALLDAFVAAKRACGDGWARREGSDGDIDMMGDSSDSDLDDAVDDDEDDDNDGIQGEGVV</sequence>
<evidence type="ECO:0000313" key="3">
    <source>
        <dbReference type="EMBL" id="KAF0682763.1"/>
    </source>
</evidence>
<reference evidence="3" key="2">
    <citation type="submission" date="2019-06" db="EMBL/GenBank/DDBJ databases">
        <title>Genomics analysis of Aphanomyces spp. identifies a new class of oomycete effector associated with host adaptation.</title>
        <authorList>
            <person name="Gaulin E."/>
        </authorList>
    </citation>
    <scope>NUCLEOTIDE SEQUENCE</scope>
    <source>
        <strain evidence="3">CBS 578.67</strain>
    </source>
</reference>